<gene>
    <name evidence="1" type="ORF">LNP81_25265</name>
</gene>
<dbReference type="RefSeq" id="WP_230040176.1">
    <property type="nucleotide sequence ID" value="NZ_JAJJMM010000001.1"/>
</dbReference>
<dbReference type="EMBL" id="JAJJMM010000001">
    <property type="protein sequence ID" value="MCC9066312.1"/>
    <property type="molecule type" value="Genomic_DNA"/>
</dbReference>
<sequence>MEPKTKQEIRIVELSSKLPKLTEKQLKYPEDNLFRTWGSFSRNRVHCLECGHSWKEDSPTWHNEIVEPICPTCSSKLKMFKYNSTLFQEMNYFAILTKKENYQVVRMIASYKYMRKNQPPTYFSCEVMQHWIDENGEVRSLAKFTQTMGARGCYDLWIHNSRMEIKPKRFVYDNKYKLNPYKIYPERNIHPLIKRNGFKGHFYDIAPQIFFSYLLKDSTTEFLLKTKQTNVLGFHLSDSSYKVNGYLDSIRICIKNGYIIKDFVTWKDYVDLLKYFNKDLRNAKYTCPDNLVNAHDRLIKKKRSIQRKQKLSEMKAEIEKSQKKYESEKRPFLGLEFKDKEITVKVISTVAEFMEEGDNLSHCVFTNEYYNRQESLILSAKIGNNNIETIEISLSSFTIKQSRGKKNKATRYNKRIIKLVNQNMDQIRLIIKQQEKLEKRKKTINHSNTKI</sequence>
<protein>
    <submittedName>
        <fullName evidence="1">PcfJ domain-containing protein</fullName>
    </submittedName>
</protein>
<evidence type="ECO:0000313" key="2">
    <source>
        <dbReference type="Proteomes" id="UP001430679"/>
    </source>
</evidence>
<reference evidence="1" key="1">
    <citation type="submission" date="2021-11" db="EMBL/GenBank/DDBJ databases">
        <title>Description of novel Flavobacterium species.</title>
        <authorList>
            <person name="Saticioglu I.B."/>
            <person name="Ay H."/>
            <person name="Altun S."/>
            <person name="Duman M."/>
        </authorList>
    </citation>
    <scope>NUCLEOTIDE SEQUENCE</scope>
    <source>
        <strain evidence="1">F-30</strain>
    </source>
</reference>
<comment type="caution">
    <text evidence="1">The sequence shown here is derived from an EMBL/GenBank/DDBJ whole genome shotgun (WGS) entry which is preliminary data.</text>
</comment>
<dbReference type="Pfam" id="PF14284">
    <property type="entry name" value="PcfJ"/>
    <property type="match status" value="1"/>
</dbReference>
<accession>A0ABS8MLG7</accession>
<name>A0ABS8MLG7_9FLAO</name>
<organism evidence="1 2">
    <name type="scientific">Flavobacterium piscisymbiosum</name>
    <dbReference type="NCBI Taxonomy" id="2893753"/>
    <lineage>
        <taxon>Bacteria</taxon>
        <taxon>Pseudomonadati</taxon>
        <taxon>Bacteroidota</taxon>
        <taxon>Flavobacteriia</taxon>
        <taxon>Flavobacteriales</taxon>
        <taxon>Flavobacteriaceae</taxon>
        <taxon>Flavobacterium</taxon>
    </lineage>
</organism>
<evidence type="ECO:0000313" key="1">
    <source>
        <dbReference type="EMBL" id="MCC9066312.1"/>
    </source>
</evidence>
<proteinExistence type="predicted"/>
<dbReference type="InterPro" id="IPR025586">
    <property type="entry name" value="PcfJ"/>
</dbReference>
<dbReference type="Proteomes" id="UP001430679">
    <property type="component" value="Unassembled WGS sequence"/>
</dbReference>
<keyword evidence="2" id="KW-1185">Reference proteome</keyword>